<name>A0A8D8SWU4_9HEMI</name>
<organism evidence="1">
    <name type="scientific">Cacopsylla melanoneura</name>
    <dbReference type="NCBI Taxonomy" id="428564"/>
    <lineage>
        <taxon>Eukaryota</taxon>
        <taxon>Metazoa</taxon>
        <taxon>Ecdysozoa</taxon>
        <taxon>Arthropoda</taxon>
        <taxon>Hexapoda</taxon>
        <taxon>Insecta</taxon>
        <taxon>Pterygota</taxon>
        <taxon>Neoptera</taxon>
        <taxon>Paraneoptera</taxon>
        <taxon>Hemiptera</taxon>
        <taxon>Sternorrhyncha</taxon>
        <taxon>Psylloidea</taxon>
        <taxon>Psyllidae</taxon>
        <taxon>Psyllinae</taxon>
        <taxon>Cacopsylla</taxon>
    </lineage>
</organism>
<protein>
    <submittedName>
        <fullName evidence="1">Uncharacterized protein</fullName>
    </submittedName>
</protein>
<dbReference type="EMBL" id="HBUF01577011">
    <property type="protein sequence ID" value="CAG6768654.1"/>
    <property type="molecule type" value="Transcribed_RNA"/>
</dbReference>
<sequence length="150" mass="17009">MVQWDLKEMRGLTDWMVCLALLGSMGPKGRLVLRVNLATRDFKDRRERLALLGSKGILDLRALLGFLDLLVQWAHKDFRDPSVKKVELVEMAPQGLLDLVVLWALLGHKGRRVPRGRRDHKDLVVVNLSVDLTLPGFERTSVLSLFMASL</sequence>
<accession>A0A8D8SWU4</accession>
<dbReference type="EMBL" id="HBUF01577010">
    <property type="protein sequence ID" value="CAG6768652.1"/>
    <property type="molecule type" value="Transcribed_RNA"/>
</dbReference>
<dbReference type="EMBL" id="HBUF01242558">
    <property type="protein sequence ID" value="CAG6677440.1"/>
    <property type="molecule type" value="Transcribed_RNA"/>
</dbReference>
<dbReference type="EMBL" id="HBUF01035404">
    <property type="protein sequence ID" value="CAG6616324.1"/>
    <property type="molecule type" value="Transcribed_RNA"/>
</dbReference>
<proteinExistence type="predicted"/>
<dbReference type="EMBL" id="HBUF01035402">
    <property type="protein sequence ID" value="CAG6616318.1"/>
    <property type="molecule type" value="Transcribed_RNA"/>
</dbReference>
<reference evidence="1" key="1">
    <citation type="submission" date="2021-05" db="EMBL/GenBank/DDBJ databases">
        <authorList>
            <person name="Alioto T."/>
            <person name="Alioto T."/>
            <person name="Gomez Garrido J."/>
        </authorList>
    </citation>
    <scope>NUCLEOTIDE SEQUENCE</scope>
</reference>
<evidence type="ECO:0000313" key="1">
    <source>
        <dbReference type="EMBL" id="CAG6677440.1"/>
    </source>
</evidence>
<dbReference type="AlphaFoldDB" id="A0A8D8SWU4"/>